<keyword evidence="4" id="KW-0808">Transferase</keyword>
<dbReference type="PANTHER" id="PTHR38043">
    <property type="entry name" value="PROTEIN HEMX"/>
    <property type="match status" value="1"/>
</dbReference>
<feature type="region of interest" description="Disordered" evidence="2">
    <location>
        <begin position="1"/>
        <end position="32"/>
    </location>
</feature>
<keyword evidence="4" id="KW-0489">Methyltransferase</keyword>
<name>A0ABW8DE75_9GAMM</name>
<feature type="compositionally biased region" description="Polar residues" evidence="2">
    <location>
        <begin position="13"/>
        <end position="32"/>
    </location>
</feature>
<feature type="coiled-coil region" evidence="1">
    <location>
        <begin position="63"/>
        <end position="129"/>
    </location>
</feature>
<accession>A0ABW8DE75</accession>
<feature type="transmembrane region" description="Helical" evidence="3">
    <location>
        <begin position="40"/>
        <end position="60"/>
    </location>
</feature>
<keyword evidence="5" id="KW-1185">Reference proteome</keyword>
<feature type="compositionally biased region" description="Basic and acidic residues" evidence="2">
    <location>
        <begin position="1"/>
        <end position="12"/>
    </location>
</feature>
<protein>
    <submittedName>
        <fullName evidence="4">Uroporphyrinogen-III C-methyltransferase</fullName>
        <ecNumber evidence="4">2.1.1.107</ecNumber>
    </submittedName>
</protein>
<evidence type="ECO:0000256" key="1">
    <source>
        <dbReference type="SAM" id="Coils"/>
    </source>
</evidence>
<dbReference type="PANTHER" id="PTHR38043:SF1">
    <property type="entry name" value="PROTEIN HEMX"/>
    <property type="match status" value="1"/>
</dbReference>
<dbReference type="EMBL" id="JBGORX010000006">
    <property type="protein sequence ID" value="MFJ1269505.1"/>
    <property type="molecule type" value="Genomic_DNA"/>
</dbReference>
<dbReference type="RefSeq" id="WP_400188318.1">
    <property type="nucleotide sequence ID" value="NZ_JBGORX010000006.1"/>
</dbReference>
<dbReference type="Proteomes" id="UP001615550">
    <property type="component" value="Unassembled WGS sequence"/>
</dbReference>
<organism evidence="4 5">
    <name type="scientific">Legionella lytica</name>
    <dbReference type="NCBI Taxonomy" id="96232"/>
    <lineage>
        <taxon>Bacteria</taxon>
        <taxon>Pseudomonadati</taxon>
        <taxon>Pseudomonadota</taxon>
        <taxon>Gammaproteobacteria</taxon>
        <taxon>Legionellales</taxon>
        <taxon>Legionellaceae</taxon>
        <taxon>Legionella</taxon>
    </lineage>
</organism>
<keyword evidence="1" id="KW-0175">Coiled coil</keyword>
<evidence type="ECO:0000313" key="4">
    <source>
        <dbReference type="EMBL" id="MFJ1269505.1"/>
    </source>
</evidence>
<sequence length="384" mass="42780">MANGNEEQKKTSETQPKQTMEQSTSPSMNKQGATVKTKSAVALGAVVIAIGALSSSLYTLSLNKQLQAQLSNQRNQNNQVNRQLDKLEQNEDKTQAQLEAKAKMLEETRTTLQNQFGELNKQLQAAMSQRFYQNQNWLLLKARYYLELAQVNAHWGNSFDATISLLQQSDQLLLQLNEPKVFEIRQAVAKDIAELKATPKMDIAGTLSQLDAAQNSLEDLSIASTLSDMKPASPAAITPASRENKTSVWRLRWQDSMDVLSKLVVIRRNDEQIKPLISPALEAILKENIRLDLQQAQWAVLNKNTEVYQLVLNQAIKTLQKNFNESAANTAALIKKLTELQQIQLTQKSPEVGSHSLPLLNQLIDSKEPAAKPADKEEQGGTPQ</sequence>
<dbReference type="GO" id="GO:0004851">
    <property type="term" value="F:uroporphyrin-III C-methyltransferase activity"/>
    <property type="evidence" value="ECO:0007669"/>
    <property type="project" value="UniProtKB-EC"/>
</dbReference>
<dbReference type="InterPro" id="IPR007470">
    <property type="entry name" value="HemX"/>
</dbReference>
<gene>
    <name evidence="4" type="ORF">ACD661_13140</name>
</gene>
<feature type="region of interest" description="Disordered" evidence="2">
    <location>
        <begin position="363"/>
        <end position="384"/>
    </location>
</feature>
<evidence type="ECO:0000313" key="5">
    <source>
        <dbReference type="Proteomes" id="UP001615550"/>
    </source>
</evidence>
<evidence type="ECO:0000256" key="3">
    <source>
        <dbReference type="SAM" id="Phobius"/>
    </source>
</evidence>
<reference evidence="4 5" key="1">
    <citation type="submission" date="2024-08" db="EMBL/GenBank/DDBJ databases">
        <title>Draft Genome Sequence of Legionella lytica strain DSB2004, Isolated From a Fire Sprinkler System.</title>
        <authorList>
            <person name="Everhart A.D."/>
            <person name="Kidane D.T."/>
            <person name="Farone A.L."/>
            <person name="Farone M.B."/>
        </authorList>
    </citation>
    <scope>NUCLEOTIDE SEQUENCE [LARGE SCALE GENOMIC DNA]</scope>
    <source>
        <strain evidence="4 5">DSB2004</strain>
    </source>
</reference>
<dbReference type="EC" id="2.1.1.107" evidence="4"/>
<comment type="caution">
    <text evidence="4">The sequence shown here is derived from an EMBL/GenBank/DDBJ whole genome shotgun (WGS) entry which is preliminary data.</text>
</comment>
<keyword evidence="3" id="KW-0812">Transmembrane</keyword>
<dbReference type="GO" id="GO:0032259">
    <property type="term" value="P:methylation"/>
    <property type="evidence" value="ECO:0007669"/>
    <property type="project" value="UniProtKB-KW"/>
</dbReference>
<keyword evidence="3" id="KW-0472">Membrane</keyword>
<feature type="compositionally biased region" description="Basic and acidic residues" evidence="2">
    <location>
        <begin position="365"/>
        <end position="384"/>
    </location>
</feature>
<keyword evidence="3" id="KW-1133">Transmembrane helix</keyword>
<dbReference type="Pfam" id="PF04375">
    <property type="entry name" value="HemX"/>
    <property type="match status" value="1"/>
</dbReference>
<proteinExistence type="predicted"/>
<evidence type="ECO:0000256" key="2">
    <source>
        <dbReference type="SAM" id="MobiDB-lite"/>
    </source>
</evidence>